<feature type="transmembrane region" description="Helical" evidence="11">
    <location>
        <begin position="109"/>
        <end position="130"/>
    </location>
</feature>
<dbReference type="PATRIC" id="fig|571915.4.peg.2607"/>
<dbReference type="GO" id="GO:0016020">
    <property type="term" value="C:membrane"/>
    <property type="evidence" value="ECO:0007669"/>
    <property type="project" value="InterPro"/>
</dbReference>
<dbReference type="Gene3D" id="1.20.1510.10">
    <property type="entry name" value="Cation efflux protein transmembrane domain"/>
    <property type="match status" value="1"/>
</dbReference>
<feature type="domain" description="Cation efflux protein transmembrane" evidence="12">
    <location>
        <begin position="23"/>
        <end position="189"/>
    </location>
</feature>
<dbReference type="PANTHER" id="PTHR31937">
    <property type="entry name" value="TRANSMEMBRANE PROTEIN 163"/>
    <property type="match status" value="1"/>
</dbReference>
<dbReference type="GO" id="GO:0031410">
    <property type="term" value="C:cytoplasmic vesicle"/>
    <property type="evidence" value="ECO:0007669"/>
    <property type="project" value="UniProtKB-KW"/>
</dbReference>
<evidence type="ECO:0000256" key="7">
    <source>
        <dbReference type="ARBA" id="ARBA00022989"/>
    </source>
</evidence>
<evidence type="ECO:0000256" key="5">
    <source>
        <dbReference type="ARBA" id="ARBA00022753"/>
    </source>
</evidence>
<keyword evidence="5" id="KW-0967">Endosome</keyword>
<dbReference type="GO" id="GO:0008324">
    <property type="term" value="F:monoatomic cation transmembrane transporter activity"/>
    <property type="evidence" value="ECO:0007669"/>
    <property type="project" value="InterPro"/>
</dbReference>
<evidence type="ECO:0000256" key="3">
    <source>
        <dbReference type="ARBA" id="ARBA00008731"/>
    </source>
</evidence>
<evidence type="ECO:0000256" key="9">
    <source>
        <dbReference type="ARBA" id="ARBA00023136"/>
    </source>
</evidence>
<comment type="subcellular location">
    <subcellularLocation>
        <location evidence="2">Cytoplasmic vesicle</location>
        <location evidence="2">Secretory vesicle</location>
        <location evidence="2">Synaptic vesicle membrane</location>
        <topology evidence="2">Multi-pass membrane protein</topology>
    </subcellularLocation>
    <subcellularLocation>
        <location evidence="1">Early endosome membrane</location>
    </subcellularLocation>
</comment>
<keyword evidence="4 11" id="KW-0812">Transmembrane</keyword>
<keyword evidence="10" id="KW-0968">Cytoplasmic vesicle</keyword>
<dbReference type="RefSeq" id="WP_047262723.1">
    <property type="nucleotide sequence ID" value="NZ_CP011542.1"/>
</dbReference>
<protein>
    <submittedName>
        <fullName evidence="13">Cation efflux family</fullName>
    </submittedName>
</protein>
<evidence type="ECO:0000256" key="1">
    <source>
        <dbReference type="ARBA" id="ARBA00004146"/>
    </source>
</evidence>
<dbReference type="Pfam" id="PF01545">
    <property type="entry name" value="Cation_efflux"/>
    <property type="match status" value="1"/>
</dbReference>
<evidence type="ECO:0000256" key="8">
    <source>
        <dbReference type="ARBA" id="ARBA00023018"/>
    </source>
</evidence>
<feature type="transmembrane region" description="Helical" evidence="11">
    <location>
        <begin position="17"/>
        <end position="37"/>
    </location>
</feature>
<dbReference type="InterPro" id="IPR058533">
    <property type="entry name" value="Cation_efflux_TM"/>
</dbReference>
<comment type="similarity">
    <text evidence="3">Belongs to the TMEM163 family.</text>
</comment>
<sequence>MSPTPERAAALTRRIKLIVMFTITYNIAEAIVSIWAGRYASSGALIGFGIDSSIEVASALAVAWQFSRRDPKKYEPLTLQFIAFSFFGLATYVIADSVFTLIWQQPPEVSLFGIAIAAVSVVIMPMVSYVEGRAGLELGSATAVADSKQTLVCAWLSVALLVGLALHAIAGWWWADPVAALVIAGFALREGKEAWEGDACALSTGRVLDPNTELNSGARPCGCD</sequence>
<evidence type="ECO:0000256" key="4">
    <source>
        <dbReference type="ARBA" id="ARBA00022692"/>
    </source>
</evidence>
<proteinExistence type="inferred from homology"/>
<evidence type="ECO:0000256" key="10">
    <source>
        <dbReference type="ARBA" id="ARBA00023329"/>
    </source>
</evidence>
<dbReference type="InterPro" id="IPR026765">
    <property type="entry name" value="Tmem163"/>
</dbReference>
<accession>A0A0G3H024</accession>
<dbReference type="AlphaFoldDB" id="A0A0G3H024"/>
<dbReference type="STRING" id="571915.CMUST_12210"/>
<reference evidence="14" key="2">
    <citation type="submission" date="2015-05" db="EMBL/GenBank/DDBJ databases">
        <title>Complete genome sequence of Corynebacterium mustelae DSM 45274, isolated from various tissues of a male ferret with lethal sepsis.</title>
        <authorList>
            <person name="Ruckert C."/>
            <person name="Albersmeier A."/>
            <person name="Winkler A."/>
            <person name="Tauch A."/>
        </authorList>
    </citation>
    <scope>NUCLEOTIDE SEQUENCE [LARGE SCALE GENOMIC DNA]</scope>
    <source>
        <strain evidence="14">DSM 45274</strain>
    </source>
</reference>
<feature type="transmembrane region" description="Helical" evidence="11">
    <location>
        <begin position="151"/>
        <end position="174"/>
    </location>
</feature>
<organism evidence="13 14">
    <name type="scientific">Corynebacterium mustelae</name>
    <dbReference type="NCBI Taxonomy" id="571915"/>
    <lineage>
        <taxon>Bacteria</taxon>
        <taxon>Bacillati</taxon>
        <taxon>Actinomycetota</taxon>
        <taxon>Actinomycetes</taxon>
        <taxon>Mycobacteriales</taxon>
        <taxon>Corynebacteriaceae</taxon>
        <taxon>Corynebacterium</taxon>
    </lineage>
</organism>
<evidence type="ECO:0000259" key="12">
    <source>
        <dbReference type="Pfam" id="PF01545"/>
    </source>
</evidence>
<keyword evidence="7 11" id="KW-1133">Transmembrane helix</keyword>
<keyword evidence="14" id="KW-1185">Reference proteome</keyword>
<reference evidence="13 14" key="1">
    <citation type="journal article" date="2015" name="Genome Announc.">
        <title>Complete Genome Sequence of the Type Strain Corynebacterium mustelae DSM 45274, Isolated from Various Tissues of a Male Ferret with Lethal Sepsis.</title>
        <authorList>
            <person name="Ruckert C."/>
            <person name="Eimer J."/>
            <person name="Winkler A."/>
            <person name="Tauch A."/>
        </authorList>
    </citation>
    <scope>NUCLEOTIDE SEQUENCE [LARGE SCALE GENOMIC DNA]</scope>
    <source>
        <strain evidence="13 14">DSM 45274</strain>
    </source>
</reference>
<dbReference type="Proteomes" id="UP000035199">
    <property type="component" value="Chromosome"/>
</dbReference>
<evidence type="ECO:0000256" key="6">
    <source>
        <dbReference type="ARBA" id="ARBA00022833"/>
    </source>
</evidence>
<dbReference type="PANTHER" id="PTHR31937:SF2">
    <property type="entry name" value="TRANSMEMBRANE PROTEIN 163"/>
    <property type="match status" value="1"/>
</dbReference>
<keyword evidence="6" id="KW-0862">Zinc</keyword>
<dbReference type="SUPFAM" id="SSF161111">
    <property type="entry name" value="Cation efflux protein transmembrane domain-like"/>
    <property type="match status" value="1"/>
</dbReference>
<evidence type="ECO:0000256" key="11">
    <source>
        <dbReference type="SAM" id="Phobius"/>
    </source>
</evidence>
<dbReference type="InterPro" id="IPR027469">
    <property type="entry name" value="Cation_efflux_TMD_sf"/>
</dbReference>
<keyword evidence="9 11" id="KW-0472">Membrane</keyword>
<evidence type="ECO:0000313" key="13">
    <source>
        <dbReference type="EMBL" id="AKK06751.1"/>
    </source>
</evidence>
<dbReference type="EMBL" id="CP011542">
    <property type="protein sequence ID" value="AKK06751.1"/>
    <property type="molecule type" value="Genomic_DNA"/>
</dbReference>
<dbReference type="KEGG" id="cmv:CMUST_12210"/>
<feature type="transmembrane region" description="Helical" evidence="11">
    <location>
        <begin position="43"/>
        <end position="66"/>
    </location>
</feature>
<evidence type="ECO:0000313" key="14">
    <source>
        <dbReference type="Proteomes" id="UP000035199"/>
    </source>
</evidence>
<keyword evidence="8" id="KW-0770">Synapse</keyword>
<evidence type="ECO:0000256" key="2">
    <source>
        <dbReference type="ARBA" id="ARBA00004644"/>
    </source>
</evidence>
<gene>
    <name evidence="13" type="ORF">CMUST_12210</name>
</gene>
<name>A0A0G3H024_9CORY</name>
<feature type="transmembrane region" description="Helical" evidence="11">
    <location>
        <begin position="78"/>
        <end position="103"/>
    </location>
</feature>